<dbReference type="SMART" id="SM00387">
    <property type="entry name" value="HATPase_c"/>
    <property type="match status" value="1"/>
</dbReference>
<keyword evidence="19" id="KW-1185">Reference proteome</keyword>
<evidence type="ECO:0000256" key="7">
    <source>
        <dbReference type="ARBA" id="ARBA00022490"/>
    </source>
</evidence>
<evidence type="ECO:0000256" key="5">
    <source>
        <dbReference type="ARBA" id="ARBA00017322"/>
    </source>
</evidence>
<evidence type="ECO:0000256" key="1">
    <source>
        <dbReference type="ARBA" id="ARBA00000085"/>
    </source>
</evidence>
<dbReference type="Gene3D" id="3.30.565.10">
    <property type="entry name" value="Histidine kinase-like ATPase, C-terminal domain"/>
    <property type="match status" value="1"/>
</dbReference>
<keyword evidence="8" id="KW-0808">Transferase</keyword>
<comment type="function">
    <text evidence="14">Member of the two-component regulatory system NreB/NreC involved in the control of dissimilatory nitrate/nitrite reduction in response to oxygen. NreB functions as a direct oxygen sensor histidine kinase which is autophosphorylated, in the absence of oxygen, probably at the conserved histidine residue, and transfers its phosphate group probably to a conserved aspartate residue of NreC. NreB/NreC activates the expression of the nitrate (narGHJI) and nitrite (nir) reductase operons, as well as the putative nitrate transporter gene narT.</text>
</comment>
<dbReference type="InterPro" id="IPR005467">
    <property type="entry name" value="His_kinase_dom"/>
</dbReference>
<comment type="caution">
    <text evidence="18">The sequence shown here is derived from an EMBL/GenBank/DDBJ whole genome shotgun (WGS) entry which is preliminary data.</text>
</comment>
<keyword evidence="6" id="KW-0004">4Fe-4S</keyword>
<keyword evidence="12" id="KW-0902">Two-component regulatory system</keyword>
<comment type="cofactor">
    <cofactor evidence="2">
        <name>[4Fe-4S] cluster</name>
        <dbReference type="ChEBI" id="CHEBI:49883"/>
    </cofactor>
</comment>
<comment type="subcellular location">
    <subcellularLocation>
        <location evidence="3">Cytoplasm</location>
    </subcellularLocation>
</comment>
<evidence type="ECO:0000256" key="14">
    <source>
        <dbReference type="ARBA" id="ARBA00024827"/>
    </source>
</evidence>
<dbReference type="InterPro" id="IPR050482">
    <property type="entry name" value="Sensor_HK_TwoCompSys"/>
</dbReference>
<proteinExistence type="predicted"/>
<evidence type="ECO:0000256" key="8">
    <source>
        <dbReference type="ARBA" id="ARBA00022679"/>
    </source>
</evidence>
<organism evidence="18 19">
    <name type="scientific">Rubritalea spongiae</name>
    <dbReference type="NCBI Taxonomy" id="430797"/>
    <lineage>
        <taxon>Bacteria</taxon>
        <taxon>Pseudomonadati</taxon>
        <taxon>Verrucomicrobiota</taxon>
        <taxon>Verrucomicrobiia</taxon>
        <taxon>Verrucomicrobiales</taxon>
        <taxon>Rubritaleaceae</taxon>
        <taxon>Rubritalea</taxon>
    </lineage>
</organism>
<keyword evidence="13" id="KW-0411">Iron-sulfur</keyword>
<sequence length="664" mass="75421">MDLSEEDAVCAPESVSLFAIPETLRRLEQQREQMQAELELLPELDPVLQNDAFGYHGGYLPALETLPEEPRWTVDVRFYKKAPIKKVVLVPAVDRRFSKVQSYGFPRRFRVSQIADDGSVRVVKEWMSEDCPDPGRSPIVIDLQAPWPDAVRLEVFRGAMEEGKEYLALDELFGIAKNEVFKAETVEVSREYTSLPYWHRSFLVDQQTNLGIPVAADVLEREGSRAKDYSVEFEEAPTKPCVIHIDLGRNRRLGWVSLYPAKPPEGILIPGYGFPKKVELKVFQDTKEHLRRVQAPLAQSSYEVDPSNNVHRMAGYNRLGRWIEITVSDFPEHNGRRVFSLGEILVGNAGETYRVKEVWLEGFPQGAEQGSEQLIDLMSNGKPAMFLQEWLLKLRDREELSRRLQRHTAWIEELNGRWDQFFERMRVGVVVALVLIALSIAVIAIVQRVRAVRKMRYQISRDLHDDVGGTLGSIALVAEEIGSSGKGDKTLQGDVEELVLLSREAFVSLREVIWLTDKSTIRLPELLERLEERCQRMLRGVDLSVEREGEFPDLVVSLTYKRHLLLFFREVISNCARHSGAKKVSLVFKTDEGLLTISLEDDGCGFDPERSFKGWGLKSLKKRADEMQGEMLLKSSPGGGTLIVLSVPLRLLTSKLVSSYQTSN</sequence>
<evidence type="ECO:0000313" key="19">
    <source>
        <dbReference type="Proteomes" id="UP001597297"/>
    </source>
</evidence>
<dbReference type="GO" id="GO:0016301">
    <property type="term" value="F:kinase activity"/>
    <property type="evidence" value="ECO:0007669"/>
    <property type="project" value="UniProtKB-KW"/>
</dbReference>
<keyword evidence="9" id="KW-0479">Metal-binding</keyword>
<protein>
    <recommendedName>
        <fullName evidence="5">Oxygen sensor histidine kinase NreB</fullName>
        <ecNumber evidence="4">2.7.13.3</ecNumber>
    </recommendedName>
    <alternativeName>
        <fullName evidence="15">Nitrogen regulation protein B</fullName>
    </alternativeName>
</protein>
<name>A0ABW5E9N6_9BACT</name>
<dbReference type="Proteomes" id="UP001597297">
    <property type="component" value="Unassembled WGS sequence"/>
</dbReference>
<evidence type="ECO:0000256" key="4">
    <source>
        <dbReference type="ARBA" id="ARBA00012438"/>
    </source>
</evidence>
<feature type="domain" description="Histidine kinase" evidence="17">
    <location>
        <begin position="458"/>
        <end position="651"/>
    </location>
</feature>
<feature type="transmembrane region" description="Helical" evidence="16">
    <location>
        <begin position="427"/>
        <end position="446"/>
    </location>
</feature>
<evidence type="ECO:0000313" key="18">
    <source>
        <dbReference type="EMBL" id="MFD2277109.1"/>
    </source>
</evidence>
<evidence type="ECO:0000256" key="13">
    <source>
        <dbReference type="ARBA" id="ARBA00023014"/>
    </source>
</evidence>
<dbReference type="RefSeq" id="WP_377094839.1">
    <property type="nucleotide sequence ID" value="NZ_JBHSJM010000001.1"/>
</dbReference>
<evidence type="ECO:0000256" key="12">
    <source>
        <dbReference type="ARBA" id="ARBA00023012"/>
    </source>
</evidence>
<evidence type="ECO:0000256" key="6">
    <source>
        <dbReference type="ARBA" id="ARBA00022485"/>
    </source>
</evidence>
<keyword evidence="10 18" id="KW-0418">Kinase</keyword>
<accession>A0ABW5E9N6</accession>
<dbReference type="Pfam" id="PF02518">
    <property type="entry name" value="HATPase_c"/>
    <property type="match status" value="1"/>
</dbReference>
<dbReference type="Gene3D" id="1.20.5.1930">
    <property type="match status" value="1"/>
</dbReference>
<dbReference type="InterPro" id="IPR011712">
    <property type="entry name" value="Sig_transdc_His_kin_sub3_dim/P"/>
</dbReference>
<dbReference type="PRINTS" id="PR00344">
    <property type="entry name" value="BCTRLSENSOR"/>
</dbReference>
<dbReference type="SUPFAM" id="SSF55874">
    <property type="entry name" value="ATPase domain of HSP90 chaperone/DNA topoisomerase II/histidine kinase"/>
    <property type="match status" value="1"/>
</dbReference>
<comment type="catalytic activity">
    <reaction evidence="1">
        <text>ATP + protein L-histidine = ADP + protein N-phospho-L-histidine.</text>
        <dbReference type="EC" id="2.7.13.3"/>
    </reaction>
</comment>
<dbReference type="EMBL" id="JBHUJC010000038">
    <property type="protein sequence ID" value="MFD2277109.1"/>
    <property type="molecule type" value="Genomic_DNA"/>
</dbReference>
<evidence type="ECO:0000256" key="11">
    <source>
        <dbReference type="ARBA" id="ARBA00023004"/>
    </source>
</evidence>
<keyword evidence="11" id="KW-0408">Iron</keyword>
<evidence type="ECO:0000256" key="2">
    <source>
        <dbReference type="ARBA" id="ARBA00001966"/>
    </source>
</evidence>
<keyword evidence="16" id="KW-0812">Transmembrane</keyword>
<keyword evidence="16" id="KW-0472">Membrane</keyword>
<evidence type="ECO:0000256" key="15">
    <source>
        <dbReference type="ARBA" id="ARBA00030800"/>
    </source>
</evidence>
<evidence type="ECO:0000256" key="16">
    <source>
        <dbReference type="SAM" id="Phobius"/>
    </source>
</evidence>
<keyword evidence="7" id="KW-0963">Cytoplasm</keyword>
<dbReference type="Pfam" id="PF07730">
    <property type="entry name" value="HisKA_3"/>
    <property type="match status" value="1"/>
</dbReference>
<dbReference type="EC" id="2.7.13.3" evidence="4"/>
<reference evidence="19" key="1">
    <citation type="journal article" date="2019" name="Int. J. Syst. Evol. Microbiol.">
        <title>The Global Catalogue of Microorganisms (GCM) 10K type strain sequencing project: providing services to taxonomists for standard genome sequencing and annotation.</title>
        <authorList>
            <consortium name="The Broad Institute Genomics Platform"/>
            <consortium name="The Broad Institute Genome Sequencing Center for Infectious Disease"/>
            <person name="Wu L."/>
            <person name="Ma J."/>
        </authorList>
    </citation>
    <scope>NUCLEOTIDE SEQUENCE [LARGE SCALE GENOMIC DNA]</scope>
    <source>
        <strain evidence="19">JCM 16545</strain>
    </source>
</reference>
<dbReference type="PROSITE" id="PS50109">
    <property type="entry name" value="HIS_KIN"/>
    <property type="match status" value="1"/>
</dbReference>
<dbReference type="InterPro" id="IPR003594">
    <property type="entry name" value="HATPase_dom"/>
</dbReference>
<dbReference type="PANTHER" id="PTHR24421">
    <property type="entry name" value="NITRATE/NITRITE SENSOR PROTEIN NARX-RELATED"/>
    <property type="match status" value="1"/>
</dbReference>
<evidence type="ECO:0000256" key="9">
    <source>
        <dbReference type="ARBA" id="ARBA00022723"/>
    </source>
</evidence>
<keyword evidence="16" id="KW-1133">Transmembrane helix</keyword>
<dbReference type="CDD" id="cd16917">
    <property type="entry name" value="HATPase_UhpB-NarQ-NarX-like"/>
    <property type="match status" value="1"/>
</dbReference>
<evidence type="ECO:0000259" key="17">
    <source>
        <dbReference type="PROSITE" id="PS50109"/>
    </source>
</evidence>
<dbReference type="InterPro" id="IPR004358">
    <property type="entry name" value="Sig_transdc_His_kin-like_C"/>
</dbReference>
<gene>
    <name evidence="18" type="ORF">ACFSQZ_11555</name>
</gene>
<evidence type="ECO:0000256" key="10">
    <source>
        <dbReference type="ARBA" id="ARBA00022777"/>
    </source>
</evidence>
<evidence type="ECO:0000256" key="3">
    <source>
        <dbReference type="ARBA" id="ARBA00004496"/>
    </source>
</evidence>
<dbReference type="InterPro" id="IPR036890">
    <property type="entry name" value="HATPase_C_sf"/>
</dbReference>